<name>A0A0M0JJA0_9EUKA</name>
<dbReference type="Gene3D" id="1.25.40.10">
    <property type="entry name" value="Tetratricopeptide repeat domain"/>
    <property type="match status" value="1"/>
</dbReference>
<comment type="caution">
    <text evidence="2">The sequence shown here is derived from an EMBL/GenBank/DDBJ whole genome shotgun (WGS) entry which is preliminary data.</text>
</comment>
<reference evidence="3" key="2">
    <citation type="journal article" date="2015" name="PLoS Genet.">
        <title>Genome Sequence and Transcriptome Analyses of Chrysochromulina tobin: Metabolic Tools for Enhanced Algal Fitness in the Prominent Order Prymnesiales (Haptophyceae).</title>
        <authorList>
            <person name="Hovde B.T."/>
            <person name="Deodato C.R."/>
            <person name="Hunsperger H.M."/>
            <person name="Ryken S.A."/>
            <person name="Yost W."/>
            <person name="Jha R.K."/>
            <person name="Patterson J."/>
            <person name="Monnat R.J. Jr."/>
            <person name="Barlow S.B."/>
            <person name="Starkenburg S.R."/>
            <person name="Cattolico R.A."/>
        </authorList>
    </citation>
    <scope>NUCLEOTIDE SEQUENCE</scope>
    <source>
        <strain evidence="3">CCMP291</strain>
    </source>
</reference>
<keyword evidence="3" id="KW-1185">Reference proteome</keyword>
<gene>
    <name evidence="2" type="ORF">Ctob_004373</name>
    <name evidence="1" type="ORF">Ctob_006031</name>
</gene>
<dbReference type="EMBL" id="JWZX01003040">
    <property type="protein sequence ID" value="KOO24898.1"/>
    <property type="molecule type" value="Genomic_DNA"/>
</dbReference>
<dbReference type="Proteomes" id="UP000037460">
    <property type="component" value="Unassembled WGS sequence"/>
</dbReference>
<dbReference type="AlphaFoldDB" id="A0A0M0JJA0"/>
<sequence>MLERRVALAAIDRAVGDAALERPWLTTSVLTAAVRALGSAGHISLIPEVLNRAATHELGGRALPGRQRVYNEAARMLARDTRSGVGGGRVERVLGILERMRADRVAPSSYTLQHVFAAARREPSNEPAQLLKILQEQMRAGMRPNRASFDALIEACAPAAWASTAGRQLDRLPLLLIKTCEICQVTPSGQTVRALLRLVHTPSALTVVEPLVAKLPFAPQRALRDDALVAARARVHAAQTADAALVTLRMRAIGFVTSDPNLATARKPKAATGDVERRIDTADGNAYTRAEFIEEYARFWGLESVGATPGGTRAATAGSLPVAQWLESLRREEGRTAASGAADEGGGSAADDAALVGAASDLILESRMAAHLERIREIMESNVDVVRGLARSIAEQDQEQRQQVEEAEED</sequence>
<reference evidence="2" key="1">
    <citation type="submission" date="2014-12" db="EMBL/GenBank/DDBJ databases">
        <title>Draft genome of the oleaginous, mixotrophic haptophyte, Chrysochromulina tobin.</title>
        <authorList>
            <person name="Hovde B.T."/>
            <person name="Starkenburg S.R."/>
            <person name="Cattolico R.A."/>
        </authorList>
    </citation>
    <scope>NUCLEOTIDE SEQUENCE</scope>
    <source>
        <strain evidence="2">CCMP291</strain>
    </source>
</reference>
<accession>A0A0M0JJA0</accession>
<organism evidence="2 3">
    <name type="scientific">Chrysochromulina tobinii</name>
    <dbReference type="NCBI Taxonomy" id="1460289"/>
    <lineage>
        <taxon>Eukaryota</taxon>
        <taxon>Haptista</taxon>
        <taxon>Haptophyta</taxon>
        <taxon>Prymnesiophyceae</taxon>
        <taxon>Prymnesiales</taxon>
        <taxon>Chrysochromulinaceae</taxon>
        <taxon>Chrysochromulina</taxon>
    </lineage>
</organism>
<dbReference type="EMBL" id="JWZX01002822">
    <property type="protein sequence ID" value="KOO26654.1"/>
    <property type="molecule type" value="Genomic_DNA"/>
</dbReference>
<proteinExistence type="predicted"/>
<evidence type="ECO:0000313" key="1">
    <source>
        <dbReference type="EMBL" id="KOO24898.1"/>
    </source>
</evidence>
<protein>
    <submittedName>
        <fullName evidence="2">Uncharacterized protein</fullName>
    </submittedName>
</protein>
<evidence type="ECO:0000313" key="2">
    <source>
        <dbReference type="EMBL" id="KOO26654.1"/>
    </source>
</evidence>
<dbReference type="InterPro" id="IPR011990">
    <property type="entry name" value="TPR-like_helical_dom_sf"/>
</dbReference>
<evidence type="ECO:0000313" key="3">
    <source>
        <dbReference type="Proteomes" id="UP000037460"/>
    </source>
</evidence>